<sequence>MEEGVEGTKRNRGRTERRGGAGPTRKEHSAATSPLGPRCNLYISNAHKSERDEELATTASFDSINSLAAPPALEQLTFIGSRGKRDDILLQLHFICFAKYKDIQIIISLTFYILEMLKSLS</sequence>
<evidence type="ECO:0000256" key="1">
    <source>
        <dbReference type="SAM" id="MobiDB-lite"/>
    </source>
</evidence>
<proteinExistence type="predicted"/>
<feature type="compositionally biased region" description="Basic and acidic residues" evidence="1">
    <location>
        <begin position="1"/>
        <end position="29"/>
    </location>
</feature>
<accession>A0A4C1YNN7</accession>
<keyword evidence="3" id="KW-1185">Reference proteome</keyword>
<reference evidence="2 3" key="1">
    <citation type="journal article" date="2019" name="Commun. Biol.">
        <title>The bagworm genome reveals a unique fibroin gene that provides high tensile strength.</title>
        <authorList>
            <person name="Kono N."/>
            <person name="Nakamura H."/>
            <person name="Ohtoshi R."/>
            <person name="Tomita M."/>
            <person name="Numata K."/>
            <person name="Arakawa K."/>
        </authorList>
    </citation>
    <scope>NUCLEOTIDE SEQUENCE [LARGE SCALE GENOMIC DNA]</scope>
</reference>
<evidence type="ECO:0000313" key="2">
    <source>
        <dbReference type="EMBL" id="GBP77866.1"/>
    </source>
</evidence>
<organism evidence="2 3">
    <name type="scientific">Eumeta variegata</name>
    <name type="common">Bagworm moth</name>
    <name type="synonym">Eumeta japonica</name>
    <dbReference type="NCBI Taxonomy" id="151549"/>
    <lineage>
        <taxon>Eukaryota</taxon>
        <taxon>Metazoa</taxon>
        <taxon>Ecdysozoa</taxon>
        <taxon>Arthropoda</taxon>
        <taxon>Hexapoda</taxon>
        <taxon>Insecta</taxon>
        <taxon>Pterygota</taxon>
        <taxon>Neoptera</taxon>
        <taxon>Endopterygota</taxon>
        <taxon>Lepidoptera</taxon>
        <taxon>Glossata</taxon>
        <taxon>Ditrysia</taxon>
        <taxon>Tineoidea</taxon>
        <taxon>Psychidae</taxon>
        <taxon>Oiketicinae</taxon>
        <taxon>Eumeta</taxon>
    </lineage>
</organism>
<comment type="caution">
    <text evidence="2">The sequence shown here is derived from an EMBL/GenBank/DDBJ whole genome shotgun (WGS) entry which is preliminary data.</text>
</comment>
<evidence type="ECO:0000313" key="3">
    <source>
        <dbReference type="Proteomes" id="UP000299102"/>
    </source>
</evidence>
<protein>
    <submittedName>
        <fullName evidence="2">Uncharacterized protein</fullName>
    </submittedName>
</protein>
<feature type="region of interest" description="Disordered" evidence="1">
    <location>
        <begin position="1"/>
        <end position="38"/>
    </location>
</feature>
<name>A0A4C1YNN7_EUMVA</name>
<dbReference type="EMBL" id="BGZK01001351">
    <property type="protein sequence ID" value="GBP77866.1"/>
    <property type="molecule type" value="Genomic_DNA"/>
</dbReference>
<gene>
    <name evidence="2" type="ORF">EVAR_54029_1</name>
</gene>
<dbReference type="AlphaFoldDB" id="A0A4C1YNN7"/>
<dbReference type="Proteomes" id="UP000299102">
    <property type="component" value="Unassembled WGS sequence"/>
</dbReference>